<keyword evidence="5" id="KW-1185">Reference proteome</keyword>
<dbReference type="AlphaFoldDB" id="A0A2S2PZI3"/>
<evidence type="ECO:0000256" key="3">
    <source>
        <dbReference type="SAM" id="SignalP"/>
    </source>
</evidence>
<evidence type="ECO:0000313" key="6">
    <source>
        <dbReference type="RefSeq" id="XP_025413303.1"/>
    </source>
</evidence>
<dbReference type="RefSeq" id="XP_025413303.1">
    <property type="nucleotide sequence ID" value="XM_025557518.1"/>
</dbReference>
<evidence type="ECO:0000313" key="5">
    <source>
        <dbReference type="Proteomes" id="UP000694846"/>
    </source>
</evidence>
<organism evidence="4">
    <name type="scientific">Sipha flava</name>
    <name type="common">yellow sugarcane aphid</name>
    <dbReference type="NCBI Taxonomy" id="143950"/>
    <lineage>
        <taxon>Eukaryota</taxon>
        <taxon>Metazoa</taxon>
        <taxon>Ecdysozoa</taxon>
        <taxon>Arthropoda</taxon>
        <taxon>Hexapoda</taxon>
        <taxon>Insecta</taxon>
        <taxon>Pterygota</taxon>
        <taxon>Neoptera</taxon>
        <taxon>Paraneoptera</taxon>
        <taxon>Hemiptera</taxon>
        <taxon>Sternorrhyncha</taxon>
        <taxon>Aphidomorpha</taxon>
        <taxon>Aphidoidea</taxon>
        <taxon>Aphididae</taxon>
        <taxon>Sipha</taxon>
    </lineage>
</organism>
<evidence type="ECO:0000256" key="1">
    <source>
        <dbReference type="ARBA" id="ARBA00022685"/>
    </source>
</evidence>
<dbReference type="GeneID" id="112685587"/>
<evidence type="ECO:0000313" key="4">
    <source>
        <dbReference type="EMBL" id="MBY70804.1"/>
    </source>
</evidence>
<dbReference type="InterPro" id="IPR036438">
    <property type="entry name" value="Insulin-like_sf"/>
</dbReference>
<dbReference type="GO" id="GO:0005576">
    <property type="term" value="C:extracellular region"/>
    <property type="evidence" value="ECO:0007669"/>
    <property type="project" value="UniProtKB-ARBA"/>
</dbReference>
<reference evidence="4" key="1">
    <citation type="submission" date="2018-04" db="EMBL/GenBank/DDBJ databases">
        <title>Transcriptome assembly of Sipha flava.</title>
        <authorList>
            <person name="Scully E.D."/>
            <person name="Geib S.M."/>
            <person name="Palmer N.A."/>
            <person name="Koch K."/>
            <person name="Bradshaw J."/>
            <person name="Heng-Moss T."/>
            <person name="Sarath G."/>
        </authorList>
    </citation>
    <scope>NUCLEOTIDE SEQUENCE</scope>
</reference>
<keyword evidence="2 3" id="KW-0732">Signal</keyword>
<dbReference type="EMBL" id="GGMS01001601">
    <property type="protein sequence ID" value="MBY70804.1"/>
    <property type="molecule type" value="Transcribed_RNA"/>
</dbReference>
<gene>
    <name evidence="6" type="primary">LOC112685587</name>
    <name evidence="4" type="ORF">g.157</name>
</gene>
<feature type="chain" id="PRO_5044578972" evidence="3">
    <location>
        <begin position="22"/>
        <end position="148"/>
    </location>
</feature>
<dbReference type="SUPFAM" id="SSF56994">
    <property type="entry name" value="Insulin-like"/>
    <property type="match status" value="1"/>
</dbReference>
<feature type="signal peptide" evidence="3">
    <location>
        <begin position="1"/>
        <end position="21"/>
    </location>
</feature>
<accession>A0A2S2PZI3</accession>
<evidence type="ECO:0000256" key="2">
    <source>
        <dbReference type="ARBA" id="ARBA00022729"/>
    </source>
</evidence>
<reference evidence="6" key="2">
    <citation type="submission" date="2025-04" db="UniProtKB">
        <authorList>
            <consortium name="RefSeq"/>
        </authorList>
    </citation>
    <scope>IDENTIFICATION</scope>
    <source>
        <tissue evidence="6">Whole body</tissue>
    </source>
</reference>
<sequence length="148" mass="17037">MSFPKMVCMLLIWNIFDNIETSSIINNQEESPDWLLNWDTEIRVCGPSFYHLMGNLCNTTNIELDYKEMIVEVHTLATKCCKMSCLFMDIKGLCIDSNLNDNYLRIPKNITKSVEPNDTMPIESVTISISDQKKFISTALDKILQVFL</sequence>
<proteinExistence type="predicted"/>
<dbReference type="Proteomes" id="UP000694846">
    <property type="component" value="Unplaced"/>
</dbReference>
<keyword evidence="1" id="KW-0165">Cleavage on pair of basic residues</keyword>
<protein>
    <submittedName>
        <fullName evidence="6">Uncharacterized protein LOC112685587</fullName>
    </submittedName>
</protein>
<name>A0A2S2PZI3_9HEMI</name>